<organism evidence="1 2">
    <name type="scientific">Dillenia turbinata</name>
    <dbReference type="NCBI Taxonomy" id="194707"/>
    <lineage>
        <taxon>Eukaryota</taxon>
        <taxon>Viridiplantae</taxon>
        <taxon>Streptophyta</taxon>
        <taxon>Embryophyta</taxon>
        <taxon>Tracheophyta</taxon>
        <taxon>Spermatophyta</taxon>
        <taxon>Magnoliopsida</taxon>
        <taxon>eudicotyledons</taxon>
        <taxon>Gunneridae</taxon>
        <taxon>Pentapetalae</taxon>
        <taxon>Dilleniales</taxon>
        <taxon>Dilleniaceae</taxon>
        <taxon>Dillenia</taxon>
    </lineage>
</organism>
<dbReference type="EMBL" id="JBAMMX010000017">
    <property type="protein sequence ID" value="KAK6923860.1"/>
    <property type="molecule type" value="Genomic_DNA"/>
</dbReference>
<name>A0AAN8UXM7_9MAGN</name>
<dbReference type="AlphaFoldDB" id="A0AAN8UXM7"/>
<evidence type="ECO:0000313" key="2">
    <source>
        <dbReference type="Proteomes" id="UP001370490"/>
    </source>
</evidence>
<dbReference type="Gene3D" id="3.90.180.10">
    <property type="entry name" value="Medium-chain alcohol dehydrogenases, catalytic domain"/>
    <property type="match status" value="1"/>
</dbReference>
<evidence type="ECO:0000313" key="1">
    <source>
        <dbReference type="EMBL" id="KAK6923860.1"/>
    </source>
</evidence>
<gene>
    <name evidence="1" type="ORF">RJ641_010060</name>
</gene>
<reference evidence="1 2" key="1">
    <citation type="submission" date="2023-12" db="EMBL/GenBank/DDBJ databases">
        <title>A high-quality genome assembly for Dillenia turbinata (Dilleniales).</title>
        <authorList>
            <person name="Chanderbali A."/>
        </authorList>
    </citation>
    <scope>NUCLEOTIDE SEQUENCE [LARGE SCALE GENOMIC DNA]</scope>
    <source>
        <strain evidence="1">LSX21</strain>
        <tissue evidence="1">Leaf</tissue>
    </source>
</reference>
<comment type="caution">
    <text evidence="1">The sequence shown here is derived from an EMBL/GenBank/DDBJ whole genome shotgun (WGS) entry which is preliminary data.</text>
</comment>
<sequence>MANNTKISPVEEHPQKAFWMGREGNLWCSFPILNFPGASFSSLKFLSHEYIATGEEDITFEVLYSGIFQTLPIWLVSGAPLASPMIPSLLVIKNIKRIPCNTKNCRHEIVGVVTEVGNKVQKFKVAAETWLVSDAWLEHVTSVTTALII</sequence>
<accession>A0AAN8UXM7</accession>
<proteinExistence type="predicted"/>
<protein>
    <submittedName>
        <fullName evidence="1">Uncharacterized protein</fullName>
    </submittedName>
</protein>
<keyword evidence="2" id="KW-1185">Reference proteome</keyword>
<dbReference type="Proteomes" id="UP001370490">
    <property type="component" value="Unassembled WGS sequence"/>
</dbReference>